<comment type="caution">
    <text evidence="3">The sequence shown here is derived from an EMBL/GenBank/DDBJ whole genome shotgun (WGS) entry which is preliminary data.</text>
</comment>
<dbReference type="EMBL" id="JBHTLT010000001">
    <property type="protein sequence ID" value="MFD1203583.1"/>
    <property type="molecule type" value="Genomic_DNA"/>
</dbReference>
<evidence type="ECO:0000313" key="4">
    <source>
        <dbReference type="Proteomes" id="UP001597231"/>
    </source>
</evidence>
<reference evidence="4" key="1">
    <citation type="journal article" date="2019" name="Int. J. Syst. Evol. Microbiol.">
        <title>The Global Catalogue of Microorganisms (GCM) 10K type strain sequencing project: providing services to taxonomists for standard genome sequencing and annotation.</title>
        <authorList>
            <consortium name="The Broad Institute Genomics Platform"/>
            <consortium name="The Broad Institute Genome Sequencing Center for Infectious Disease"/>
            <person name="Wu L."/>
            <person name="Ma J."/>
        </authorList>
    </citation>
    <scope>NUCLEOTIDE SEQUENCE [LARGE SCALE GENOMIC DNA]</scope>
    <source>
        <strain evidence="4">CCUG 53915</strain>
    </source>
</reference>
<dbReference type="RefSeq" id="WP_381479459.1">
    <property type="nucleotide sequence ID" value="NZ_JBHTLT010000001.1"/>
</dbReference>
<evidence type="ECO:0000256" key="1">
    <source>
        <dbReference type="SAM" id="Coils"/>
    </source>
</evidence>
<keyword evidence="4" id="KW-1185">Reference proteome</keyword>
<evidence type="ECO:0000256" key="2">
    <source>
        <dbReference type="SAM" id="MobiDB-lite"/>
    </source>
</evidence>
<organism evidence="3 4">
    <name type="scientific">Sporosarcina contaminans</name>
    <dbReference type="NCBI Taxonomy" id="633403"/>
    <lineage>
        <taxon>Bacteria</taxon>
        <taxon>Bacillati</taxon>
        <taxon>Bacillota</taxon>
        <taxon>Bacilli</taxon>
        <taxon>Bacillales</taxon>
        <taxon>Caryophanaceae</taxon>
        <taxon>Sporosarcina</taxon>
    </lineage>
</organism>
<dbReference type="InterPro" id="IPR009636">
    <property type="entry name" value="SCAF"/>
</dbReference>
<proteinExistence type="predicted"/>
<sequence>MNKEQLIALGLSEEQADKVVAGFGQMIPKSRLDEKIQEVKDLSDQIKDRDKQLEELKKVDAKGLQAKIDELQAANETAKTEYEAKLKETQLSSAVKLALAGKVHDADLVASLIDGKTIELDKDGNVAKGLDEQIKTLQESKSFLFVQDPGNQPPAFKGAKPADGNPGGTPSVSIGVDFAKTANERETVNVPEGKNPWG</sequence>
<accession>A0ABW3TVT8</accession>
<evidence type="ECO:0000313" key="3">
    <source>
        <dbReference type="EMBL" id="MFD1203583.1"/>
    </source>
</evidence>
<feature type="coiled-coil region" evidence="1">
    <location>
        <begin position="29"/>
        <end position="88"/>
    </location>
</feature>
<dbReference type="Proteomes" id="UP001597231">
    <property type="component" value="Unassembled WGS sequence"/>
</dbReference>
<name>A0ABW3TVT8_9BACL</name>
<gene>
    <name evidence="3" type="ORF">ACFQ38_00330</name>
</gene>
<feature type="region of interest" description="Disordered" evidence="2">
    <location>
        <begin position="145"/>
        <end position="174"/>
    </location>
</feature>
<dbReference type="Pfam" id="PF06810">
    <property type="entry name" value="Phage_scaffold"/>
    <property type="match status" value="1"/>
</dbReference>
<protein>
    <submittedName>
        <fullName evidence="3">Phage scaffolding protein</fullName>
    </submittedName>
</protein>
<keyword evidence="1" id="KW-0175">Coiled coil</keyword>